<gene>
    <name evidence="2" type="ORF">PGLA1383_LOCUS10855</name>
</gene>
<dbReference type="EMBL" id="CAJNNV010005524">
    <property type="protein sequence ID" value="CAE8592181.1"/>
    <property type="molecule type" value="Genomic_DNA"/>
</dbReference>
<dbReference type="AlphaFoldDB" id="A0A813DW97"/>
<feature type="non-terminal residue" evidence="2">
    <location>
        <position position="202"/>
    </location>
</feature>
<accession>A0A813DW97</accession>
<dbReference type="Proteomes" id="UP000654075">
    <property type="component" value="Unassembled WGS sequence"/>
</dbReference>
<feature type="non-terminal residue" evidence="2">
    <location>
        <position position="1"/>
    </location>
</feature>
<protein>
    <submittedName>
        <fullName evidence="2">Uncharacterized protein</fullName>
    </submittedName>
</protein>
<name>A0A813DW97_POLGL</name>
<reference evidence="2" key="1">
    <citation type="submission" date="2021-02" db="EMBL/GenBank/DDBJ databases">
        <authorList>
            <person name="Dougan E. K."/>
            <person name="Rhodes N."/>
            <person name="Thang M."/>
            <person name="Chan C."/>
        </authorList>
    </citation>
    <scope>NUCLEOTIDE SEQUENCE</scope>
</reference>
<evidence type="ECO:0000313" key="2">
    <source>
        <dbReference type="EMBL" id="CAE8592181.1"/>
    </source>
</evidence>
<sequence>VEPENLAQPFQQNRQHVVHSPLAVHKPRARHQTSSDPTPPRHTYGPQPLPPNASPPAASGARSWRTAEGPWRASQPARPSLHNVFLEALEPKTCPSESEGDEDLFSSDSEFGKGISEADEGQTARQRGLQQRIDESKAAICKYRMTIDMLQFSFEHVEGQDGGITEQRATARHRTFQPTEANATGGLELEARRGPGLPAPSV</sequence>
<comment type="caution">
    <text evidence="2">The sequence shown here is derived from an EMBL/GenBank/DDBJ whole genome shotgun (WGS) entry which is preliminary data.</text>
</comment>
<evidence type="ECO:0000313" key="3">
    <source>
        <dbReference type="Proteomes" id="UP000654075"/>
    </source>
</evidence>
<keyword evidence="3" id="KW-1185">Reference proteome</keyword>
<feature type="region of interest" description="Disordered" evidence="1">
    <location>
        <begin position="160"/>
        <end position="202"/>
    </location>
</feature>
<evidence type="ECO:0000256" key="1">
    <source>
        <dbReference type="SAM" id="MobiDB-lite"/>
    </source>
</evidence>
<feature type="region of interest" description="Disordered" evidence="1">
    <location>
        <begin position="1"/>
        <end position="130"/>
    </location>
</feature>
<organism evidence="2 3">
    <name type="scientific">Polarella glacialis</name>
    <name type="common">Dinoflagellate</name>
    <dbReference type="NCBI Taxonomy" id="89957"/>
    <lineage>
        <taxon>Eukaryota</taxon>
        <taxon>Sar</taxon>
        <taxon>Alveolata</taxon>
        <taxon>Dinophyceae</taxon>
        <taxon>Suessiales</taxon>
        <taxon>Suessiaceae</taxon>
        <taxon>Polarella</taxon>
    </lineage>
</organism>
<proteinExistence type="predicted"/>